<evidence type="ECO:0000313" key="3">
    <source>
        <dbReference type="Proteomes" id="UP000001733"/>
    </source>
</evidence>
<accession>B5YCJ4</accession>
<dbReference type="Gene3D" id="3.40.630.10">
    <property type="entry name" value="Zn peptidases"/>
    <property type="match status" value="1"/>
</dbReference>
<keyword evidence="3" id="KW-1185">Reference proteome</keyword>
<name>B5YCJ4_DICT6</name>
<dbReference type="SUPFAM" id="SSF53187">
    <property type="entry name" value="Zn-dependent exopeptidases"/>
    <property type="match status" value="1"/>
</dbReference>
<feature type="domain" description="Peptidase M28" evidence="1">
    <location>
        <begin position="226"/>
        <end position="412"/>
    </location>
</feature>
<dbReference type="PaxDb" id="309799-DICTH_0370"/>
<reference evidence="2 3" key="1">
    <citation type="journal article" date="2014" name="Genome Announc.">
        <title>Complete Genome Sequence of the Extreme Thermophile Dictyoglomus thermophilum H-6-12.</title>
        <authorList>
            <person name="Coil D.A."/>
            <person name="Badger J.H."/>
            <person name="Forberger H.C."/>
            <person name="Riggs F."/>
            <person name="Madupu R."/>
            <person name="Fedorova N."/>
            <person name="Ward N."/>
            <person name="Robb F.T."/>
            <person name="Eisen J.A."/>
        </authorList>
    </citation>
    <scope>NUCLEOTIDE SEQUENCE [LARGE SCALE GENOMIC DNA]</scope>
    <source>
        <strain evidence="3">ATCC 35947 / DSM 3960 / H-6-12</strain>
    </source>
</reference>
<dbReference type="InterPro" id="IPR045175">
    <property type="entry name" value="M28_fam"/>
</dbReference>
<evidence type="ECO:0000313" key="2">
    <source>
        <dbReference type="EMBL" id="ACI19606.1"/>
    </source>
</evidence>
<dbReference type="GO" id="GO:0006508">
    <property type="term" value="P:proteolysis"/>
    <property type="evidence" value="ECO:0007669"/>
    <property type="project" value="InterPro"/>
</dbReference>
<dbReference type="PANTHER" id="PTHR12147">
    <property type="entry name" value="METALLOPEPTIDASE M28 FAMILY MEMBER"/>
    <property type="match status" value="1"/>
</dbReference>
<sequence>MKKINRVIIFLSLIILLLSSVRSNVRGDYALMIIRELSSAEYKGRQAGTFENLEALKFIEGELKNLGLKDIFYQEFPVEVFYYDGAPEFLLKTEGRVLKRYEYRKDFRDRFSGNYKVEAVIKNNVREIKGAFYLVKDRYADRNMLLAHIYGAKGVILGLPEDRTELILQRSMFFLKEDMPVVYVTSEVFNEISNYMRSENKLRAYYRIGYVKEMAKAFNLYFFIPSSRKTKKTVVLTAHIDHVGDDYDGSYFPGANDNASGVGVVLEIAKEIFEKGNNYPYNFLFLITNGEEKGLLGSEYFVDYPPIPLEDIVLEVNFDCLGRGENLVISYNDYASKLVSKIKSINLNNNVYFAKDYYLNESDQYPFHVHEKPFLFFIRVEKDEKISDLHQKTDTVDKISKDVVSSTIDTFFKILRSLSYDSLN</sequence>
<dbReference type="InterPro" id="IPR007484">
    <property type="entry name" value="Peptidase_M28"/>
</dbReference>
<dbReference type="eggNOG" id="COG2234">
    <property type="taxonomic scope" value="Bacteria"/>
</dbReference>
<gene>
    <name evidence="2" type="ordered locus">DICTH_0370</name>
</gene>
<proteinExistence type="predicted"/>
<dbReference type="GO" id="GO:0008235">
    <property type="term" value="F:metalloexopeptidase activity"/>
    <property type="evidence" value="ECO:0007669"/>
    <property type="project" value="InterPro"/>
</dbReference>
<keyword evidence="2" id="KW-0031">Aminopeptidase</keyword>
<dbReference type="KEGG" id="dth:DICTH_0370"/>
<dbReference type="OrthoDB" id="233977at2"/>
<dbReference type="Gene3D" id="3.50.30.30">
    <property type="match status" value="1"/>
</dbReference>
<protein>
    <submittedName>
        <fullName evidence="2">Protein containing aminopeptidase domain, putative</fullName>
    </submittedName>
</protein>
<dbReference type="RefSeq" id="WP_012548238.1">
    <property type="nucleotide sequence ID" value="NC_011297.1"/>
</dbReference>
<dbReference type="Pfam" id="PF04389">
    <property type="entry name" value="Peptidase_M28"/>
    <property type="match status" value="1"/>
</dbReference>
<dbReference type="PANTHER" id="PTHR12147:SF26">
    <property type="entry name" value="PEPTIDASE M28 DOMAIN-CONTAINING PROTEIN"/>
    <property type="match status" value="1"/>
</dbReference>
<evidence type="ECO:0000259" key="1">
    <source>
        <dbReference type="Pfam" id="PF04389"/>
    </source>
</evidence>
<dbReference type="AlphaFoldDB" id="B5YCJ4"/>
<dbReference type="GO" id="GO:0004177">
    <property type="term" value="F:aminopeptidase activity"/>
    <property type="evidence" value="ECO:0007669"/>
    <property type="project" value="UniProtKB-KW"/>
</dbReference>
<keyword evidence="2" id="KW-0645">Protease</keyword>
<dbReference type="HOGENOM" id="CLU_650092_0_0_0"/>
<dbReference type="EMBL" id="CP001146">
    <property type="protein sequence ID" value="ACI19606.1"/>
    <property type="molecule type" value="Genomic_DNA"/>
</dbReference>
<organism evidence="2 3">
    <name type="scientific">Dictyoglomus thermophilum (strain ATCC 35947 / DSM 3960 / H-6-12)</name>
    <dbReference type="NCBI Taxonomy" id="309799"/>
    <lineage>
        <taxon>Bacteria</taxon>
        <taxon>Pseudomonadati</taxon>
        <taxon>Dictyoglomota</taxon>
        <taxon>Dictyoglomia</taxon>
        <taxon>Dictyoglomales</taxon>
        <taxon>Dictyoglomaceae</taxon>
        <taxon>Dictyoglomus</taxon>
    </lineage>
</organism>
<keyword evidence="2" id="KW-0378">Hydrolase</keyword>
<dbReference type="STRING" id="309799.DICTH_0370"/>
<dbReference type="Proteomes" id="UP000001733">
    <property type="component" value="Chromosome"/>
</dbReference>